<evidence type="ECO:0000313" key="1">
    <source>
        <dbReference type="EMBL" id="ALI36996.1"/>
    </source>
</evidence>
<evidence type="ECO:0000313" key="2">
    <source>
        <dbReference type="Proteomes" id="UP000058925"/>
    </source>
</evidence>
<dbReference type="RefSeq" id="WP_196816164.1">
    <property type="nucleotide sequence ID" value="NZ_CP012850.1"/>
</dbReference>
<gene>
    <name evidence="1" type="ORF">NMY3_02806</name>
</gene>
<accession>A0A654M2V1</accession>
<protein>
    <submittedName>
        <fullName evidence="1">Uncharacterized protein</fullName>
    </submittedName>
</protein>
<dbReference type="KEGG" id="taa:NMY3_02806"/>
<name>A0A654M2V1_9ARCH</name>
<dbReference type="Proteomes" id="UP000058925">
    <property type="component" value="Chromosome"/>
</dbReference>
<dbReference type="OrthoDB" id="8919at2157"/>
<dbReference type="EMBL" id="CP012850">
    <property type="protein sequence ID" value="ALI36996.1"/>
    <property type="molecule type" value="Genomic_DNA"/>
</dbReference>
<dbReference type="AlphaFoldDB" id="A0A654M2V1"/>
<dbReference type="GeneID" id="60422710"/>
<reference evidence="2" key="1">
    <citation type="submission" date="2015-10" db="EMBL/GenBank/DDBJ databases">
        <title>Niche specialization of a soil ammonia-oxidizing archaeon, Candidatus Nitrosocosmicus oleophilus.</title>
        <authorList>
            <person name="Jung M.-Y."/>
            <person name="Rhee S.-K."/>
        </authorList>
    </citation>
    <scope>NUCLEOTIDE SEQUENCE [LARGE SCALE GENOMIC DNA]</scope>
    <source>
        <strain evidence="2">MY3</strain>
    </source>
</reference>
<sequence length="54" mass="6017">MSIKEIADEINDHFVLYGKDAIDVDYDSVGICPFCNSRIDEFYFCACGGNMGVD</sequence>
<organism evidence="1 2">
    <name type="scientific">Candidatus Nitrosocosmicus oleophilus</name>
    <dbReference type="NCBI Taxonomy" id="1353260"/>
    <lineage>
        <taxon>Archaea</taxon>
        <taxon>Nitrososphaerota</taxon>
        <taxon>Nitrososphaeria</taxon>
        <taxon>Nitrososphaerales</taxon>
        <taxon>Nitrososphaeraceae</taxon>
        <taxon>Candidatus Nitrosocosmicus</taxon>
    </lineage>
</organism>
<proteinExistence type="predicted"/>
<keyword evidence="2" id="KW-1185">Reference proteome</keyword>